<dbReference type="AlphaFoldDB" id="A0A521FF75"/>
<dbReference type="InterPro" id="IPR032675">
    <property type="entry name" value="LRR_dom_sf"/>
</dbReference>
<dbReference type="SUPFAM" id="SSF52047">
    <property type="entry name" value="RNI-like"/>
    <property type="match status" value="1"/>
</dbReference>
<organism evidence="3 4">
    <name type="scientific">Gracilimonas mengyeensis</name>
    <dbReference type="NCBI Taxonomy" id="1302730"/>
    <lineage>
        <taxon>Bacteria</taxon>
        <taxon>Pseudomonadati</taxon>
        <taxon>Balneolota</taxon>
        <taxon>Balneolia</taxon>
        <taxon>Balneolales</taxon>
        <taxon>Balneolaceae</taxon>
        <taxon>Gracilimonas</taxon>
    </lineage>
</organism>
<keyword evidence="1" id="KW-1133">Transmembrane helix</keyword>
<proteinExistence type="predicted"/>
<dbReference type="Pfam" id="PF18962">
    <property type="entry name" value="Por_Secre_tail"/>
    <property type="match status" value="1"/>
</dbReference>
<dbReference type="Gene3D" id="2.60.40.4070">
    <property type="match status" value="1"/>
</dbReference>
<dbReference type="NCBIfam" id="TIGR04183">
    <property type="entry name" value="Por_Secre_tail"/>
    <property type="match status" value="1"/>
</dbReference>
<dbReference type="Pfam" id="PF00560">
    <property type="entry name" value="LRR_1"/>
    <property type="match status" value="2"/>
</dbReference>
<reference evidence="3 4" key="1">
    <citation type="submission" date="2017-05" db="EMBL/GenBank/DDBJ databases">
        <authorList>
            <person name="Varghese N."/>
            <person name="Submissions S."/>
        </authorList>
    </citation>
    <scope>NUCLEOTIDE SEQUENCE [LARGE SCALE GENOMIC DNA]</scope>
    <source>
        <strain evidence="3 4">DSM 21985</strain>
    </source>
</reference>
<dbReference type="OrthoDB" id="905070at2"/>
<keyword evidence="1" id="KW-0812">Transmembrane</keyword>
<keyword evidence="4" id="KW-1185">Reference proteome</keyword>
<feature type="domain" description="Secretion system C-terminal sorting" evidence="2">
    <location>
        <begin position="688"/>
        <end position="761"/>
    </location>
</feature>
<sequence>MFRHDTIKQYLDGSPGRKSSPLSKPVQWITTFSVLVATLVAGTFTAMAQDSPGEGYAINEADSLALVAYYHSTNGDQWNNNDGWLTSDPVFTWVGIEEVENVAGDDEPADWRVTVIDMPRNNMTVPGPIPPEIENMEFLEDFKADVNLHSGNLPPEIANLDRLLYLLVRTNLFTGEVDWNAFGSMPAMDQFRIRQNYFSGPLPETLGGNGTWPSLTRFYVDDNRFTGSIPQVHEDLTTLNRVYFHNNQLTGPIPDWSQLEGMEYYRIANNDLEPGPIPQWIFEAWGETLIRFQIQNTNRTGSLPQEIAQMEALEQFTIGGPGDTIGEGETTADIPNMSFMPSLRRINFYGGGWTGPLPEWVGEVANLEDVHFENLEVTGEIPASWANADLVSLHLENLDIEGGIPAAFSVVNSLQEITLIDNENMTVGEIPAWIGGSIGSIEILQLENVGVTGDIGDNNLLNLPLEVLDLSDNPELTGSLPTWFQTKNWSTLELSRTGIELDEIPTWLADMDNLSYLGLAGLGLEGEIPSFFGEGDIAVNLNVLALNDNNLTGGIPASLGNALLLDSLNLSNNNLSRSIPAELANAGRATNELSLLSALQLSGNPELTGEIPLAFTDADFMRVLEYDGTDLCEPDDASFEEWIAGIPDYAAESYPIAYYNVSRTNVSCADVSNELTDNPNRFRLQQNYPNPFNPSTTIKYEIPEATNVTLTVYNMLGQKVGTLVNTRQTAGLHEVQFDASSLASGSYMYRLEAGDRVSVQQMMLIK</sequence>
<name>A0A521FF75_9BACT</name>
<dbReference type="Gene3D" id="3.80.10.10">
    <property type="entry name" value="Ribonuclease Inhibitor"/>
    <property type="match status" value="2"/>
</dbReference>
<dbReference type="SUPFAM" id="SSF52058">
    <property type="entry name" value="L domain-like"/>
    <property type="match status" value="1"/>
</dbReference>
<dbReference type="PANTHER" id="PTHR48054">
    <property type="entry name" value="RECEPTOR KINASE-LIKE PROTEIN XA21"/>
    <property type="match status" value="1"/>
</dbReference>
<dbReference type="Proteomes" id="UP000317557">
    <property type="component" value="Unassembled WGS sequence"/>
</dbReference>
<keyword evidence="1" id="KW-0472">Membrane</keyword>
<evidence type="ECO:0000256" key="1">
    <source>
        <dbReference type="SAM" id="Phobius"/>
    </source>
</evidence>
<dbReference type="InterPro" id="IPR026444">
    <property type="entry name" value="Secre_tail"/>
</dbReference>
<dbReference type="InterPro" id="IPR001611">
    <property type="entry name" value="Leu-rich_rpt"/>
</dbReference>
<dbReference type="EMBL" id="FXTP01000017">
    <property type="protein sequence ID" value="SMO94200.1"/>
    <property type="molecule type" value="Genomic_DNA"/>
</dbReference>
<protein>
    <submittedName>
        <fullName evidence="3">Por secretion system C-terminal sorting domain-containing protein</fullName>
    </submittedName>
</protein>
<gene>
    <name evidence="3" type="ORF">SAMN06265219_11767</name>
</gene>
<feature type="transmembrane region" description="Helical" evidence="1">
    <location>
        <begin position="26"/>
        <end position="48"/>
    </location>
</feature>
<accession>A0A521FF75</accession>
<evidence type="ECO:0000313" key="3">
    <source>
        <dbReference type="EMBL" id="SMO94200.1"/>
    </source>
</evidence>
<evidence type="ECO:0000313" key="4">
    <source>
        <dbReference type="Proteomes" id="UP000317557"/>
    </source>
</evidence>
<evidence type="ECO:0000259" key="2">
    <source>
        <dbReference type="Pfam" id="PF18962"/>
    </source>
</evidence>
<dbReference type="RefSeq" id="WP_142455925.1">
    <property type="nucleotide sequence ID" value="NZ_FXTP01000017.1"/>
</dbReference>
<dbReference type="InterPro" id="IPR052592">
    <property type="entry name" value="LRR-RLK"/>
</dbReference>
<dbReference type="PANTHER" id="PTHR48054:SF82">
    <property type="entry name" value="LRR RECEPTOR-LIKE SERINE_THREONINE-PROTEIN KINASE FLS2"/>
    <property type="match status" value="1"/>
</dbReference>